<accession>R4UB82</accession>
<dbReference type="Proteomes" id="UP000013964">
    <property type="component" value="Chromosome"/>
</dbReference>
<proteinExistence type="predicted"/>
<dbReference type="AlphaFoldDB" id="R4UB82"/>
<sequence>MIKMRLFPNIFSKLNKKTAKNPHYALKDTKTLTINSVPQDLSIKVIHNLKDKVTSLIQPKNITMKDGYLLRKVHAFNSFGMFYHVDVIFCNKNFQVIKEIENFGPQKISHYFKDSYFIYCLAPGMIKFLNIKENDILRII</sequence>
<dbReference type="EMBL" id="CP005077">
    <property type="protein sequence ID" value="AGM25134.1"/>
    <property type="molecule type" value="Genomic_DNA"/>
</dbReference>
<organism evidence="1 2">
    <name type="scientific">Spiroplasma chrysopicola DF-1</name>
    <dbReference type="NCBI Taxonomy" id="1276227"/>
    <lineage>
        <taxon>Bacteria</taxon>
        <taxon>Bacillati</taxon>
        <taxon>Mycoplasmatota</taxon>
        <taxon>Mollicutes</taxon>
        <taxon>Entomoplasmatales</taxon>
        <taxon>Spiroplasmataceae</taxon>
        <taxon>Spiroplasma</taxon>
    </lineage>
</organism>
<dbReference type="KEGG" id="scr:SCHRY_v1c05560"/>
<dbReference type="STRING" id="1276227.SCHRY_v1c05560"/>
<evidence type="ECO:0008006" key="3">
    <source>
        <dbReference type="Google" id="ProtNLM"/>
    </source>
</evidence>
<evidence type="ECO:0000313" key="1">
    <source>
        <dbReference type="EMBL" id="AGM25134.1"/>
    </source>
</evidence>
<gene>
    <name evidence="1" type="ORF">SCHRY_v1c05560</name>
</gene>
<protein>
    <recommendedName>
        <fullName evidence="3">DUF192 domain-containing protein</fullName>
    </recommendedName>
</protein>
<evidence type="ECO:0000313" key="2">
    <source>
        <dbReference type="Proteomes" id="UP000013964"/>
    </source>
</evidence>
<reference evidence="1 2" key="1">
    <citation type="journal article" date="2013" name="Genome Biol. Evol.">
        <title>Complete genomes of two dipteran-associated spiroplasmas provided insights into the origin, dynamics, and impacts of viral invasion in spiroplasma.</title>
        <authorList>
            <person name="Ku C."/>
            <person name="Lo W.S."/>
            <person name="Chen L.L."/>
            <person name="Kuo C.H."/>
        </authorList>
    </citation>
    <scope>NUCLEOTIDE SEQUENCE [LARGE SCALE GENOMIC DNA]</scope>
    <source>
        <strain evidence="1 2">DF-1</strain>
    </source>
</reference>
<dbReference type="PATRIC" id="fig|1276227.3.peg.558"/>
<dbReference type="HOGENOM" id="CLU_148700_0_0_14"/>
<keyword evidence="2" id="KW-1185">Reference proteome</keyword>
<name>R4UB82_9MOLU</name>